<dbReference type="PROSITE" id="PS00878">
    <property type="entry name" value="ODR_DC_2_1"/>
    <property type="match status" value="1"/>
</dbReference>
<gene>
    <name evidence="12" type="ORF">GQE98_17930</name>
</gene>
<dbReference type="Pfam" id="PF02784">
    <property type="entry name" value="Orn_Arg_deC_N"/>
    <property type="match status" value="1"/>
</dbReference>
<comment type="catalytic activity">
    <reaction evidence="7">
        <text>L-ornithine + H(+) = putrescine + CO2</text>
        <dbReference type="Rhea" id="RHEA:22964"/>
        <dbReference type="ChEBI" id="CHEBI:15378"/>
        <dbReference type="ChEBI" id="CHEBI:16526"/>
        <dbReference type="ChEBI" id="CHEBI:46911"/>
        <dbReference type="ChEBI" id="CHEBI:326268"/>
        <dbReference type="EC" id="4.1.1.17"/>
    </reaction>
</comment>
<dbReference type="Proteomes" id="UP000476030">
    <property type="component" value="Unassembled WGS sequence"/>
</dbReference>
<comment type="pathway">
    <text evidence="5">Amine and polyamine biosynthesis; putrescine biosynthesis via L-ornithine pathway; putrescine from L-ornithine: step 1/1.</text>
</comment>
<evidence type="ECO:0000256" key="3">
    <source>
        <dbReference type="ARBA" id="ARBA00022898"/>
    </source>
</evidence>
<name>A0A6L8WCM3_9PROT</name>
<evidence type="ECO:0000256" key="1">
    <source>
        <dbReference type="ARBA" id="ARBA00001933"/>
    </source>
</evidence>
<dbReference type="AlphaFoldDB" id="A0A6L8WCM3"/>
<dbReference type="InterPro" id="IPR022644">
    <property type="entry name" value="De-COase2_N"/>
</dbReference>
<dbReference type="PRINTS" id="PR01182">
    <property type="entry name" value="ORNDCRBXLASE"/>
</dbReference>
<dbReference type="InterPro" id="IPR029066">
    <property type="entry name" value="PLP-binding_barrel"/>
</dbReference>
<feature type="modified residue" description="N6-(pyridoxal phosphate)lysine" evidence="8">
    <location>
        <position position="68"/>
    </location>
</feature>
<dbReference type="SUPFAM" id="SSF51419">
    <property type="entry name" value="PLP-binding barrel"/>
    <property type="match status" value="1"/>
</dbReference>
<evidence type="ECO:0000256" key="5">
    <source>
        <dbReference type="ARBA" id="ARBA00034115"/>
    </source>
</evidence>
<dbReference type="InterPro" id="IPR022643">
    <property type="entry name" value="De-COase2_C"/>
</dbReference>
<dbReference type="Pfam" id="PF00278">
    <property type="entry name" value="Orn_DAP_Arg_deC"/>
    <property type="match status" value="1"/>
</dbReference>
<proteinExistence type="inferred from homology"/>
<feature type="domain" description="Orn/DAP/Arg decarboxylase 2 C-terminal" evidence="10">
    <location>
        <begin position="282"/>
        <end position="370"/>
    </location>
</feature>
<dbReference type="PANTHER" id="PTHR11482">
    <property type="entry name" value="ARGININE/DIAMINOPIMELATE/ORNITHINE DECARBOXYLASE"/>
    <property type="match status" value="1"/>
</dbReference>
<dbReference type="RefSeq" id="WP_161317317.1">
    <property type="nucleotide sequence ID" value="NZ_WTUW01000009.1"/>
</dbReference>
<keyword evidence="13" id="KW-1185">Reference proteome</keyword>
<keyword evidence="3 8" id="KW-0663">Pyridoxal phosphate</keyword>
<feature type="domain" description="Orn/DAP/Arg decarboxylase 2 N-terminal" evidence="11">
    <location>
        <begin position="47"/>
        <end position="279"/>
    </location>
</feature>
<organism evidence="12 13">
    <name type="scientific">Sneathiella litorea</name>
    <dbReference type="NCBI Taxonomy" id="2606216"/>
    <lineage>
        <taxon>Bacteria</taxon>
        <taxon>Pseudomonadati</taxon>
        <taxon>Pseudomonadota</taxon>
        <taxon>Alphaproteobacteria</taxon>
        <taxon>Sneathiellales</taxon>
        <taxon>Sneathiellaceae</taxon>
        <taxon>Sneathiella</taxon>
    </lineage>
</organism>
<evidence type="ECO:0000256" key="7">
    <source>
        <dbReference type="ARBA" id="ARBA00049127"/>
    </source>
</evidence>
<dbReference type="EC" id="4.1.1.17" evidence="6"/>
<evidence type="ECO:0000313" key="13">
    <source>
        <dbReference type="Proteomes" id="UP000476030"/>
    </source>
</evidence>
<sequence>MQLLQDCEGYVADREQALAGLRRYENEATALEIEQSNDAVHFLYIDKIAEAANTFLTGFPGTCLYAAKANPHPALLRLMWAAGVRNFEVASIREIEHLRAEFPLARLYFMHPVKSRQAIARAYELGVRHFAFDSLDELRKIKQETGHAEDLSLMLRLSVSQVGAAYPLDNKFGATLMEAPLLLTHARQIAEKIGVTFHVGSQCLEIEAYVNAIYNIANMLDGCGVKIDMIDVGGGFPVAYPGMEPVPLQNYFDAIARSLMECGFEDLEIFCEPGRAMVAAGGAVAVRVELRRGQSLYLNDGTYGSLFDAGQLGWTYPIELYRAGRHPVPTEMSLFQLYGPTCDSIDKMQDRLALPEDVCEGDWIIFQHLGAYGYAMQTKFNGFYSETVVAIENSAELV</sequence>
<dbReference type="CDD" id="cd00622">
    <property type="entry name" value="PLPDE_III_ODC"/>
    <property type="match status" value="1"/>
</dbReference>
<dbReference type="FunFam" id="3.20.20.10:FF:000008">
    <property type="entry name" value="Ornithine decarboxylase"/>
    <property type="match status" value="1"/>
</dbReference>
<dbReference type="GO" id="GO:0005737">
    <property type="term" value="C:cytoplasm"/>
    <property type="evidence" value="ECO:0007669"/>
    <property type="project" value="TreeGrafter"/>
</dbReference>
<evidence type="ECO:0000256" key="8">
    <source>
        <dbReference type="PIRSR" id="PIRSR600183-50"/>
    </source>
</evidence>
<comment type="similarity">
    <text evidence="2 9">Belongs to the Orn/Lys/Arg decarboxylase class-II family.</text>
</comment>
<dbReference type="SUPFAM" id="SSF50621">
    <property type="entry name" value="Alanine racemase C-terminal domain-like"/>
    <property type="match status" value="1"/>
</dbReference>
<accession>A0A6L8WCM3</accession>
<evidence type="ECO:0000256" key="4">
    <source>
        <dbReference type="ARBA" id="ARBA00023239"/>
    </source>
</evidence>
<dbReference type="InterPro" id="IPR009006">
    <property type="entry name" value="Ala_racemase/Decarboxylase_C"/>
</dbReference>
<dbReference type="InterPro" id="IPR002433">
    <property type="entry name" value="Orn_de-COase"/>
</dbReference>
<keyword evidence="4" id="KW-0456">Lyase</keyword>
<evidence type="ECO:0000259" key="11">
    <source>
        <dbReference type="Pfam" id="PF02784"/>
    </source>
</evidence>
<comment type="caution">
    <text evidence="12">The sequence shown here is derived from an EMBL/GenBank/DDBJ whole genome shotgun (WGS) entry which is preliminary data.</text>
</comment>
<dbReference type="InterPro" id="IPR022653">
    <property type="entry name" value="De-COase2_pyr-phos_BS"/>
</dbReference>
<dbReference type="PANTHER" id="PTHR11482:SF6">
    <property type="entry name" value="ORNITHINE DECARBOXYLASE 1-RELATED"/>
    <property type="match status" value="1"/>
</dbReference>
<feature type="active site" description="Proton donor" evidence="8">
    <location>
        <position position="342"/>
    </location>
</feature>
<dbReference type="PRINTS" id="PR01179">
    <property type="entry name" value="ODADCRBXLASE"/>
</dbReference>
<evidence type="ECO:0000256" key="6">
    <source>
        <dbReference type="ARBA" id="ARBA00034138"/>
    </source>
</evidence>
<reference evidence="12 13" key="1">
    <citation type="submission" date="2019-12" db="EMBL/GenBank/DDBJ databases">
        <title>Snethiella sp. nov. sp. isolated from sea sand.</title>
        <authorList>
            <person name="Kim J."/>
            <person name="Jeong S.E."/>
            <person name="Jung H.S."/>
            <person name="Jeon C.O."/>
        </authorList>
    </citation>
    <scope>NUCLEOTIDE SEQUENCE [LARGE SCALE GENOMIC DNA]</scope>
    <source>
        <strain evidence="12 13">DP05</strain>
    </source>
</reference>
<dbReference type="Gene3D" id="2.40.37.10">
    <property type="entry name" value="Lyase, Ornithine Decarboxylase, Chain A, domain 1"/>
    <property type="match status" value="1"/>
</dbReference>
<dbReference type="GO" id="GO:0004586">
    <property type="term" value="F:ornithine decarboxylase activity"/>
    <property type="evidence" value="ECO:0007669"/>
    <property type="project" value="UniProtKB-EC"/>
</dbReference>
<evidence type="ECO:0000259" key="10">
    <source>
        <dbReference type="Pfam" id="PF00278"/>
    </source>
</evidence>
<dbReference type="Gene3D" id="3.20.20.10">
    <property type="entry name" value="Alanine racemase"/>
    <property type="match status" value="1"/>
</dbReference>
<evidence type="ECO:0000313" key="12">
    <source>
        <dbReference type="EMBL" id="MZR32524.1"/>
    </source>
</evidence>
<dbReference type="InterPro" id="IPR000183">
    <property type="entry name" value="Orn/DAP/Arg_de-COase"/>
</dbReference>
<dbReference type="EMBL" id="WTUW01000009">
    <property type="protein sequence ID" value="MZR32524.1"/>
    <property type="molecule type" value="Genomic_DNA"/>
</dbReference>
<comment type="cofactor">
    <cofactor evidence="1 8">
        <name>pyridoxal 5'-phosphate</name>
        <dbReference type="ChEBI" id="CHEBI:597326"/>
    </cofactor>
</comment>
<protein>
    <recommendedName>
        <fullName evidence="6">ornithine decarboxylase</fullName>
        <ecNumber evidence="6">4.1.1.17</ecNumber>
    </recommendedName>
</protein>
<evidence type="ECO:0000256" key="2">
    <source>
        <dbReference type="ARBA" id="ARBA00008872"/>
    </source>
</evidence>
<evidence type="ECO:0000256" key="9">
    <source>
        <dbReference type="RuleBase" id="RU003737"/>
    </source>
</evidence>
<dbReference type="GO" id="GO:0033387">
    <property type="term" value="P:putrescine biosynthetic process from arginine, via ornithine"/>
    <property type="evidence" value="ECO:0007669"/>
    <property type="project" value="TreeGrafter"/>
</dbReference>